<dbReference type="EMBL" id="AMFJ01036154">
    <property type="protein sequence ID" value="EKD24834.1"/>
    <property type="molecule type" value="Genomic_DNA"/>
</dbReference>
<sequence>MLKWWDILGWWRAYQTLKKLAEEWKMVTLSRQETVRIDNQLAIALNTIKEDFRKKERDSRVHVLKIQSTTTEV</sequence>
<proteinExistence type="predicted"/>
<evidence type="ECO:0000313" key="1">
    <source>
        <dbReference type="EMBL" id="EKD24834.1"/>
    </source>
</evidence>
<protein>
    <submittedName>
        <fullName evidence="1">Uncharacterized protein</fullName>
    </submittedName>
</protein>
<reference evidence="1" key="1">
    <citation type="journal article" date="2012" name="Science">
        <title>Fermentation, hydrogen, and sulfur metabolism in multiple uncultivated bacterial phyla.</title>
        <authorList>
            <person name="Wrighton K.C."/>
            <person name="Thomas B.C."/>
            <person name="Sharon I."/>
            <person name="Miller C.S."/>
            <person name="Castelle C.J."/>
            <person name="VerBerkmoes N.C."/>
            <person name="Wilkins M.J."/>
            <person name="Hettich R.L."/>
            <person name="Lipton M.S."/>
            <person name="Williams K.H."/>
            <person name="Long P.E."/>
            <person name="Banfield J.F."/>
        </authorList>
    </citation>
    <scope>NUCLEOTIDE SEQUENCE [LARGE SCALE GENOMIC DNA]</scope>
</reference>
<organism evidence="1">
    <name type="scientific">uncultured bacterium</name>
    <name type="common">gcode 4</name>
    <dbReference type="NCBI Taxonomy" id="1234023"/>
    <lineage>
        <taxon>Bacteria</taxon>
        <taxon>environmental samples</taxon>
    </lineage>
</organism>
<name>K1YHH8_9BACT</name>
<accession>K1YHH8</accession>
<gene>
    <name evidence="1" type="ORF">ACD_80C00147G0008</name>
</gene>
<comment type="caution">
    <text evidence="1">The sequence shown here is derived from an EMBL/GenBank/DDBJ whole genome shotgun (WGS) entry which is preliminary data.</text>
</comment>
<dbReference type="AlphaFoldDB" id="K1YHH8"/>